<dbReference type="Pfam" id="PF00672">
    <property type="entry name" value="HAMP"/>
    <property type="match status" value="1"/>
</dbReference>
<reference evidence="8 9" key="1">
    <citation type="submission" date="2014-04" db="EMBL/GenBank/DDBJ databases">
        <title>Pseudoalteromonas galatheae sp. nov., isolated from a deep-sea polychaete near Canal Concepcion, Chile.</title>
        <authorList>
            <person name="Machado H.R."/>
            <person name="Gram L."/>
            <person name="Vynne N.G."/>
        </authorList>
    </citation>
    <scope>NUCLEOTIDE SEQUENCE [LARGE SCALE GENOMIC DNA]</scope>
    <source>
        <strain evidence="8 9">KMM216</strain>
    </source>
</reference>
<dbReference type="GO" id="GO:0016020">
    <property type="term" value="C:membrane"/>
    <property type="evidence" value="ECO:0007669"/>
    <property type="project" value="UniProtKB-SubCell"/>
</dbReference>
<comment type="caution">
    <text evidence="8">The sequence shown here is derived from an EMBL/GenBank/DDBJ whole genome shotgun (WGS) entry which is preliminary data.</text>
</comment>
<feature type="transmembrane region" description="Helical" evidence="5">
    <location>
        <begin position="12"/>
        <end position="30"/>
    </location>
</feature>
<dbReference type="EMBL" id="JJNZ01000027">
    <property type="protein sequence ID" value="KDC51257.1"/>
    <property type="molecule type" value="Genomic_DNA"/>
</dbReference>
<evidence type="ECO:0000313" key="9">
    <source>
        <dbReference type="Proteomes" id="UP000027154"/>
    </source>
</evidence>
<keyword evidence="5" id="KW-0812">Transmembrane</keyword>
<dbReference type="SMART" id="SM00283">
    <property type="entry name" value="MA"/>
    <property type="match status" value="1"/>
</dbReference>
<dbReference type="Pfam" id="PF00015">
    <property type="entry name" value="MCPsignal"/>
    <property type="match status" value="1"/>
</dbReference>
<dbReference type="InterPro" id="IPR003660">
    <property type="entry name" value="HAMP_dom"/>
</dbReference>
<dbReference type="PANTHER" id="PTHR32089">
    <property type="entry name" value="METHYL-ACCEPTING CHEMOTAXIS PROTEIN MCPB"/>
    <property type="match status" value="1"/>
</dbReference>
<dbReference type="Gene3D" id="1.10.287.950">
    <property type="entry name" value="Methyl-accepting chemotaxis protein"/>
    <property type="match status" value="1"/>
</dbReference>
<keyword evidence="2 4" id="KW-0807">Transducer</keyword>
<name>A0ABD3Y9I3_9GAMM</name>
<dbReference type="CDD" id="cd06225">
    <property type="entry name" value="HAMP"/>
    <property type="match status" value="1"/>
</dbReference>
<evidence type="ECO:0000259" key="7">
    <source>
        <dbReference type="PROSITE" id="PS50885"/>
    </source>
</evidence>
<evidence type="ECO:0000256" key="3">
    <source>
        <dbReference type="ARBA" id="ARBA00029447"/>
    </source>
</evidence>
<evidence type="ECO:0000256" key="5">
    <source>
        <dbReference type="SAM" id="Phobius"/>
    </source>
</evidence>
<organism evidence="8 9">
    <name type="scientific">Pseudoalteromonas fuliginea</name>
    <dbReference type="NCBI Taxonomy" id="1872678"/>
    <lineage>
        <taxon>Bacteria</taxon>
        <taxon>Pseudomonadati</taxon>
        <taxon>Pseudomonadota</taxon>
        <taxon>Gammaproteobacteria</taxon>
        <taxon>Alteromonadales</taxon>
        <taxon>Pseudoalteromonadaceae</taxon>
        <taxon>Pseudoalteromonas</taxon>
    </lineage>
</organism>
<dbReference type="AlphaFoldDB" id="A0ABD3Y9I3"/>
<comment type="subcellular location">
    <subcellularLocation>
        <location evidence="1">Membrane</location>
    </subcellularLocation>
</comment>
<evidence type="ECO:0000256" key="2">
    <source>
        <dbReference type="ARBA" id="ARBA00023224"/>
    </source>
</evidence>
<dbReference type="SMART" id="SM00304">
    <property type="entry name" value="HAMP"/>
    <property type="match status" value="1"/>
</dbReference>
<dbReference type="PANTHER" id="PTHR32089:SF120">
    <property type="entry name" value="METHYL-ACCEPTING CHEMOTAXIS PROTEIN TLPQ"/>
    <property type="match status" value="1"/>
</dbReference>
<dbReference type="FunFam" id="1.10.287.950:FF:000001">
    <property type="entry name" value="Methyl-accepting chemotaxis sensory transducer"/>
    <property type="match status" value="1"/>
</dbReference>
<keyword evidence="5" id="KW-1133">Transmembrane helix</keyword>
<evidence type="ECO:0000256" key="4">
    <source>
        <dbReference type="PROSITE-ProRule" id="PRU00284"/>
    </source>
</evidence>
<keyword evidence="5" id="KW-0472">Membrane</keyword>
<dbReference type="PROSITE" id="PS50111">
    <property type="entry name" value="CHEMOTAXIS_TRANSDUC_2"/>
    <property type="match status" value="1"/>
</dbReference>
<dbReference type="GO" id="GO:0007165">
    <property type="term" value="P:signal transduction"/>
    <property type="evidence" value="ECO:0007669"/>
    <property type="project" value="UniProtKB-KW"/>
</dbReference>
<dbReference type="RefSeq" id="WP_239462839.1">
    <property type="nucleotide sequence ID" value="NZ_JJNZ01000027.1"/>
</dbReference>
<gene>
    <name evidence="8" type="ORF">DC53_09735</name>
</gene>
<dbReference type="PROSITE" id="PS50885">
    <property type="entry name" value="HAMP"/>
    <property type="match status" value="1"/>
</dbReference>
<feature type="transmembrane region" description="Helical" evidence="5">
    <location>
        <begin position="206"/>
        <end position="230"/>
    </location>
</feature>
<proteinExistence type="inferred from homology"/>
<dbReference type="CDD" id="cd11386">
    <property type="entry name" value="MCP_signal"/>
    <property type="match status" value="1"/>
</dbReference>
<evidence type="ECO:0000313" key="8">
    <source>
        <dbReference type="EMBL" id="KDC51257.1"/>
    </source>
</evidence>
<dbReference type="InterPro" id="IPR004089">
    <property type="entry name" value="MCPsignal_dom"/>
</dbReference>
<accession>A0ABD3Y9I3</accession>
<dbReference type="GO" id="GO:0006935">
    <property type="term" value="P:chemotaxis"/>
    <property type="evidence" value="ECO:0007669"/>
    <property type="project" value="UniProtKB-ARBA"/>
</dbReference>
<comment type="similarity">
    <text evidence="3">Belongs to the methyl-accepting chemotaxis (MCP) protein family.</text>
</comment>
<feature type="domain" description="Methyl-accepting transducer" evidence="6">
    <location>
        <begin position="286"/>
        <end position="522"/>
    </location>
</feature>
<dbReference type="Proteomes" id="UP000027154">
    <property type="component" value="Unassembled WGS sequence"/>
</dbReference>
<sequence length="558" mass="60963">MLNKLSITSKIYCLGISQILLMVVIGIISLTQMNKIGIELVDIAERDIPLSNMLTAMSEHKLEQTIFFQRALLHASLEPGKANEEIENKLTSLTQKIQSEFNKSEKFVTDSIDYLHSEEAKASFTSLASDLKLLNKEYQSISLNINDIIEATKTQSVGSLDDKIKLIEVAEDKFEEKLIALLSQIQQFTLNSALQAENDEKQGINLILYIFIFSVIVGVVLSYMISRAIALPVNMLKNRLVEIADGDGDLTLKLDESAGDETGDTARAFNKFLSMLRETINEANIHLSQLDDSSKFAVTVMQETVVNVEKQRAETEMVSTAVEEMNCTTLEVASNTQNASDVTEAVKERVLKGKAEASEAKVVIQRLAKEIDEASTVIECLVTETNNIGSVLDTIQSIAEQTNLLALNAAIEAARAGDTGRGFAVVADEVRALAQRTQVSTVDIQGLVTRLQSEAKNAVVSMNKGISSADECLKKSTETSEIFANSAIAVNEITDLNLQIATAAEEQSAVVSEINQNLINITDIAIETSTGAKNTSEANESIARYIANLRVNLNKFKV</sequence>
<dbReference type="SUPFAM" id="SSF58104">
    <property type="entry name" value="Methyl-accepting chemotaxis protein (MCP) signaling domain"/>
    <property type="match status" value="1"/>
</dbReference>
<evidence type="ECO:0000259" key="6">
    <source>
        <dbReference type="PROSITE" id="PS50111"/>
    </source>
</evidence>
<protein>
    <submittedName>
        <fullName evidence="8">Chemotaxis protein</fullName>
    </submittedName>
</protein>
<feature type="domain" description="HAMP" evidence="7">
    <location>
        <begin position="227"/>
        <end position="281"/>
    </location>
</feature>
<evidence type="ECO:0000256" key="1">
    <source>
        <dbReference type="ARBA" id="ARBA00004370"/>
    </source>
</evidence>